<proteinExistence type="predicted"/>
<dbReference type="Proteomes" id="UP000034934">
    <property type="component" value="Unassembled WGS sequence"/>
</dbReference>
<evidence type="ECO:0000313" key="2">
    <source>
        <dbReference type="EMBL" id="KKP29336.1"/>
    </source>
</evidence>
<accession>A0A0F9YSC3</accession>
<sequence length="249" mass="28419">MKKLEPTKENLRLLASIIGDATSGSMFTRLLTDAGWSMEMTNGLPYQEAGKNKEDYLFDEFQKLGNLGRLDILDYIVEKTISKSTVYFKTGTKGYKFTRDQFASLKKKLKVDREVKSKANEKAFDERKFHKSIVFVCKSLFVDGHYSQSIFDACKLLNKRVQEKSKLEEDGKALMLKAFSPNRPVIKLSSGSSRSDADEQEGLMHIYAGVMQGIRNPKGHELIIQKDRVRTLEYLSLISLLLRRLDESV</sequence>
<protein>
    <recommendedName>
        <fullName evidence="1">Conserved hypothetical protein CHP02391 domain-containing protein</fullName>
    </recommendedName>
</protein>
<feature type="domain" description="Conserved hypothetical protein CHP02391" evidence="1">
    <location>
        <begin position="127"/>
        <end position="245"/>
    </location>
</feature>
<dbReference type="InterPro" id="IPR012654">
    <property type="entry name" value="CHP02391"/>
</dbReference>
<reference evidence="2 3" key="1">
    <citation type="journal article" date="2015" name="Nature">
        <title>rRNA introns, odd ribosomes, and small enigmatic genomes across a large radiation of phyla.</title>
        <authorList>
            <person name="Brown C.T."/>
            <person name="Hug L.A."/>
            <person name="Thomas B.C."/>
            <person name="Sharon I."/>
            <person name="Castelle C.J."/>
            <person name="Singh A."/>
            <person name="Wilkins M.J."/>
            <person name="Williams K.H."/>
            <person name="Banfield J.F."/>
        </authorList>
    </citation>
    <scope>NUCLEOTIDE SEQUENCE [LARGE SCALE GENOMIC DNA]</scope>
</reference>
<evidence type="ECO:0000259" key="1">
    <source>
        <dbReference type="Pfam" id="PF09509"/>
    </source>
</evidence>
<gene>
    <name evidence="2" type="ORF">UR19_C0016G0004</name>
</gene>
<organism evidence="2 3">
    <name type="scientific">Candidatus Nomurabacteria bacterium GW2011_GWF1_31_48</name>
    <dbReference type="NCBI Taxonomy" id="1618767"/>
    <lineage>
        <taxon>Bacteria</taxon>
        <taxon>Candidatus Nomuraibacteriota</taxon>
    </lineage>
</organism>
<dbReference type="AlphaFoldDB" id="A0A0F9YSC3"/>
<dbReference type="Pfam" id="PF09509">
    <property type="entry name" value="Hypoth_Ymh"/>
    <property type="match status" value="1"/>
</dbReference>
<name>A0A0F9YSC3_9BACT</name>
<evidence type="ECO:0000313" key="3">
    <source>
        <dbReference type="Proteomes" id="UP000034934"/>
    </source>
</evidence>
<dbReference type="EMBL" id="LBOG01000016">
    <property type="protein sequence ID" value="KKP29336.1"/>
    <property type="molecule type" value="Genomic_DNA"/>
</dbReference>
<comment type="caution">
    <text evidence="2">The sequence shown here is derived from an EMBL/GenBank/DDBJ whole genome shotgun (WGS) entry which is preliminary data.</text>
</comment>
<dbReference type="NCBIfam" id="TIGR02391">
    <property type="entry name" value="hypoth_ymh"/>
    <property type="match status" value="1"/>
</dbReference>